<dbReference type="PANTHER" id="PTHR30023:SF0">
    <property type="entry name" value="PENICILLIN-SENSITIVE CARBOXYPEPTIDASE A"/>
    <property type="match status" value="1"/>
</dbReference>
<dbReference type="InterPro" id="IPR012338">
    <property type="entry name" value="Beta-lactam/transpept-like"/>
</dbReference>
<gene>
    <name evidence="3" type="ORF">H6G03_17480</name>
</gene>
<dbReference type="Gene3D" id="3.40.710.10">
    <property type="entry name" value="DD-peptidase/beta-lactamase superfamily"/>
    <property type="match status" value="1"/>
</dbReference>
<dbReference type="Proteomes" id="UP000641646">
    <property type="component" value="Unassembled WGS sequence"/>
</dbReference>
<sequence length="445" mass="47276">MLELFSTGLMSAWLSMAGMERSQLDAVQALTWPGTPGFVLPAAPEPTTAIALQQYLKELSKKGSTTNSQGVWIQSGPVLLSSNQGTVPLPAASLTKIATSLASLNTWSPSHQFETLFAATGPIKNGVLQGDLVVIGSGDPLFIWEEGIAVGNALNRLGIKRVAGNLVIKGNFYMNYTVTAAVAGQMLRETLNAKSWSKGTTFRYHFSMPKGTPKPFLAIAGGVKVLSAQNSQGGSNNSQQILLLRHRSLTLAQILKHMNVYSNNEMAQMLATALGGAAVVRELAAEAAGVPQSEILLVNGSGLGADNRISPRAVCAMLQAIQHKLQPVGLTIADLFPVSGFDRDGTMIHRQIPNAAVVKTGTLRNVSALAGVFPTRDRGLVWFAIINRGNDVPNLRMGQDRFLQSLIQEWGAASDLPKVVLPSPSNFGDASRLGATVRNDILFGG</sequence>
<dbReference type="Pfam" id="PF02113">
    <property type="entry name" value="Peptidase_S13"/>
    <property type="match status" value="2"/>
</dbReference>
<keyword evidence="3" id="KW-0645">Protease</keyword>
<dbReference type="GO" id="GO:0004185">
    <property type="term" value="F:serine-type carboxypeptidase activity"/>
    <property type="evidence" value="ECO:0007669"/>
    <property type="project" value="InterPro"/>
</dbReference>
<accession>A0A926VHQ3</accession>
<dbReference type="PANTHER" id="PTHR30023">
    <property type="entry name" value="D-ALANYL-D-ALANINE CARBOXYPEPTIDASE"/>
    <property type="match status" value="1"/>
</dbReference>
<dbReference type="SUPFAM" id="SSF56601">
    <property type="entry name" value="beta-lactamase/transpeptidase-like"/>
    <property type="match status" value="1"/>
</dbReference>
<dbReference type="InterPro" id="IPR000667">
    <property type="entry name" value="Peptidase_S13"/>
</dbReference>
<evidence type="ECO:0000313" key="4">
    <source>
        <dbReference type="Proteomes" id="UP000641646"/>
    </source>
</evidence>
<keyword evidence="3" id="KW-0121">Carboxypeptidase</keyword>
<dbReference type="RefSeq" id="WP_190465945.1">
    <property type="nucleotide sequence ID" value="NZ_JACJPW010000043.1"/>
</dbReference>
<evidence type="ECO:0000256" key="1">
    <source>
        <dbReference type="ARBA" id="ARBA00006096"/>
    </source>
</evidence>
<keyword evidence="4" id="KW-1185">Reference proteome</keyword>
<comment type="caution">
    <text evidence="3">The sequence shown here is derived from an EMBL/GenBank/DDBJ whole genome shotgun (WGS) entry which is preliminary data.</text>
</comment>
<reference evidence="3" key="2">
    <citation type="submission" date="2020-08" db="EMBL/GenBank/DDBJ databases">
        <authorList>
            <person name="Chen M."/>
            <person name="Teng W."/>
            <person name="Zhao L."/>
            <person name="Hu C."/>
            <person name="Zhou Y."/>
            <person name="Han B."/>
            <person name="Song L."/>
            <person name="Shu W."/>
        </authorList>
    </citation>
    <scope>NUCLEOTIDE SEQUENCE</scope>
    <source>
        <strain evidence="3">FACHB-1375</strain>
    </source>
</reference>
<comment type="similarity">
    <text evidence="1">Belongs to the peptidase S13 family.</text>
</comment>
<proteinExistence type="inferred from homology"/>
<protein>
    <submittedName>
        <fullName evidence="3">D-alanyl-D-alanine carboxypeptidase</fullName>
    </submittedName>
</protein>
<reference evidence="3" key="1">
    <citation type="journal article" date="2015" name="ISME J.">
        <title>Draft Genome Sequence of Streptomyces incarnatus NRRL8089, which Produces the Nucleoside Antibiotic Sinefungin.</title>
        <authorList>
            <person name="Oshima K."/>
            <person name="Hattori M."/>
            <person name="Shimizu H."/>
            <person name="Fukuda K."/>
            <person name="Nemoto M."/>
            <person name="Inagaki K."/>
            <person name="Tamura T."/>
        </authorList>
    </citation>
    <scope>NUCLEOTIDE SEQUENCE</scope>
    <source>
        <strain evidence="3">FACHB-1375</strain>
    </source>
</reference>
<organism evidence="3 4">
    <name type="scientific">Aerosakkonema funiforme FACHB-1375</name>
    <dbReference type="NCBI Taxonomy" id="2949571"/>
    <lineage>
        <taxon>Bacteria</taxon>
        <taxon>Bacillati</taxon>
        <taxon>Cyanobacteriota</taxon>
        <taxon>Cyanophyceae</taxon>
        <taxon>Oscillatoriophycideae</taxon>
        <taxon>Aerosakkonematales</taxon>
        <taxon>Aerosakkonemataceae</taxon>
        <taxon>Aerosakkonema</taxon>
    </lineage>
</organism>
<evidence type="ECO:0000313" key="3">
    <source>
        <dbReference type="EMBL" id="MBD2182834.1"/>
    </source>
</evidence>
<dbReference type="GO" id="GO:0006508">
    <property type="term" value="P:proteolysis"/>
    <property type="evidence" value="ECO:0007669"/>
    <property type="project" value="InterPro"/>
</dbReference>
<name>A0A926VHQ3_9CYAN</name>
<keyword evidence="2" id="KW-0378">Hydrolase</keyword>
<dbReference type="AlphaFoldDB" id="A0A926VHQ3"/>
<evidence type="ECO:0000256" key="2">
    <source>
        <dbReference type="ARBA" id="ARBA00022801"/>
    </source>
</evidence>
<dbReference type="GO" id="GO:0000270">
    <property type="term" value="P:peptidoglycan metabolic process"/>
    <property type="evidence" value="ECO:0007669"/>
    <property type="project" value="TreeGrafter"/>
</dbReference>
<dbReference type="Gene3D" id="3.50.80.20">
    <property type="entry name" value="D-Ala-D-Ala carboxypeptidase C, peptidase S13"/>
    <property type="match status" value="1"/>
</dbReference>
<dbReference type="PRINTS" id="PR00922">
    <property type="entry name" value="DADACBPTASE3"/>
</dbReference>
<dbReference type="EMBL" id="JACJPW010000043">
    <property type="protein sequence ID" value="MBD2182834.1"/>
    <property type="molecule type" value="Genomic_DNA"/>
</dbReference>